<reference evidence="1" key="1">
    <citation type="submission" date="2021-01" db="EMBL/GenBank/DDBJ databases">
        <authorList>
            <consortium name="Genoscope - CEA"/>
            <person name="William W."/>
        </authorList>
    </citation>
    <scope>NUCLEOTIDE SEQUENCE</scope>
</reference>
<dbReference type="AlphaFoldDB" id="A0A8S1XDS1"/>
<protein>
    <submittedName>
        <fullName evidence="1">Uncharacterized protein</fullName>
    </submittedName>
</protein>
<organism evidence="1 2">
    <name type="scientific">Paramecium octaurelia</name>
    <dbReference type="NCBI Taxonomy" id="43137"/>
    <lineage>
        <taxon>Eukaryota</taxon>
        <taxon>Sar</taxon>
        <taxon>Alveolata</taxon>
        <taxon>Ciliophora</taxon>
        <taxon>Intramacronucleata</taxon>
        <taxon>Oligohymenophorea</taxon>
        <taxon>Peniculida</taxon>
        <taxon>Parameciidae</taxon>
        <taxon>Paramecium</taxon>
    </lineage>
</organism>
<dbReference type="Proteomes" id="UP000683925">
    <property type="component" value="Unassembled WGS sequence"/>
</dbReference>
<evidence type="ECO:0000313" key="1">
    <source>
        <dbReference type="EMBL" id="CAD8198942.1"/>
    </source>
</evidence>
<evidence type="ECO:0000313" key="2">
    <source>
        <dbReference type="Proteomes" id="UP000683925"/>
    </source>
</evidence>
<sequence length="431" mass="49630">MVKQTKRQQDSQSQSPYFNNYNIDRHRYKIFEPHQIRTNLELLGHLYGYSKVFHKEKFGFLISQIIKNSKSDEELSRGRNSLRNIVNKKMKNNQNCIPKDLYFNKQDFKEFLKDINNKQLISDAIDSVQNSIGQYTIKEDNIDSSNLIQNLLQRFQDVLMQGLLKCKNEDLKQIREEILILYGNLEGTTKKLINYTRKEKSNLNGGIELEEYQFHLTEAEEQEDQGQQMSHQQDEQKQMQTQQVDNMINNTLKLDQTDNMIIVGTGIVLSGNENIQGLDQTYNEINFGTGIVLSGNENIKGLDQTDNMIIVGTGIVLSGNENIIGLDQTDNEINVRTGIALSSNENIIGLNQTDNEINFRTGIGLSSNENIIGMDQTDNEINFGTGVIYYDAEQTQTFQYTQEMRNDGTQIFLYDCDNTGPYYYINEIQMF</sequence>
<accession>A0A8S1XDS1</accession>
<comment type="caution">
    <text evidence="1">The sequence shown here is derived from an EMBL/GenBank/DDBJ whole genome shotgun (WGS) entry which is preliminary data.</text>
</comment>
<dbReference type="OrthoDB" id="766386at2759"/>
<proteinExistence type="predicted"/>
<keyword evidence="2" id="KW-1185">Reference proteome</keyword>
<name>A0A8S1XDS1_PAROT</name>
<gene>
    <name evidence="1" type="ORF">POCTA_138.1.T1180064</name>
</gene>
<dbReference type="EMBL" id="CAJJDP010000118">
    <property type="protein sequence ID" value="CAD8198942.1"/>
    <property type="molecule type" value="Genomic_DNA"/>
</dbReference>